<keyword evidence="3" id="KW-1003">Cell membrane</keyword>
<evidence type="ECO:0000313" key="10">
    <source>
        <dbReference type="Proteomes" id="UP000189796"/>
    </source>
</evidence>
<dbReference type="PANTHER" id="PTHR43045">
    <property type="entry name" value="SHIKIMATE TRANSPORTER"/>
    <property type="match status" value="1"/>
</dbReference>
<protein>
    <submittedName>
        <fullName evidence="9">Major Facilitator Superfamily protein</fullName>
    </submittedName>
</protein>
<dbReference type="PROSITE" id="PS00216">
    <property type="entry name" value="SUGAR_TRANSPORT_1"/>
    <property type="match status" value="1"/>
</dbReference>
<dbReference type="EMBL" id="LT670817">
    <property type="protein sequence ID" value="SHG50027.1"/>
    <property type="molecule type" value="Genomic_DNA"/>
</dbReference>
<feature type="transmembrane region" description="Helical" evidence="7">
    <location>
        <begin position="537"/>
        <end position="555"/>
    </location>
</feature>
<gene>
    <name evidence="9" type="ORF">SAMN05443248_1757</name>
</gene>
<evidence type="ECO:0000259" key="8">
    <source>
        <dbReference type="PROSITE" id="PS50850"/>
    </source>
</evidence>
<evidence type="ECO:0000256" key="5">
    <source>
        <dbReference type="ARBA" id="ARBA00022989"/>
    </source>
</evidence>
<evidence type="ECO:0000256" key="7">
    <source>
        <dbReference type="SAM" id="Phobius"/>
    </source>
</evidence>
<feature type="transmembrane region" description="Helical" evidence="7">
    <location>
        <begin position="298"/>
        <end position="317"/>
    </location>
</feature>
<dbReference type="SUPFAM" id="SSF103473">
    <property type="entry name" value="MFS general substrate transporter"/>
    <property type="match status" value="1"/>
</dbReference>
<dbReference type="PROSITE" id="PS00217">
    <property type="entry name" value="SUGAR_TRANSPORT_2"/>
    <property type="match status" value="1"/>
</dbReference>
<dbReference type="GO" id="GO:0005886">
    <property type="term" value="C:plasma membrane"/>
    <property type="evidence" value="ECO:0007669"/>
    <property type="project" value="UniProtKB-SubCell"/>
</dbReference>
<feature type="transmembrane region" description="Helical" evidence="7">
    <location>
        <begin position="136"/>
        <end position="161"/>
    </location>
</feature>
<dbReference type="PANTHER" id="PTHR43045:SF7">
    <property type="entry name" value="MAJOR FACILITATOR SUPERFAMILY TRANSPORTER"/>
    <property type="match status" value="1"/>
</dbReference>
<keyword evidence="2" id="KW-0813">Transport</keyword>
<dbReference type="InterPro" id="IPR005828">
    <property type="entry name" value="MFS_sugar_transport-like"/>
</dbReference>
<dbReference type="InterPro" id="IPR005829">
    <property type="entry name" value="Sugar_transporter_CS"/>
</dbReference>
<feature type="transmembrane region" description="Helical" evidence="7">
    <location>
        <begin position="34"/>
        <end position="55"/>
    </location>
</feature>
<feature type="transmembrane region" description="Helical" evidence="7">
    <location>
        <begin position="173"/>
        <end position="194"/>
    </location>
</feature>
<name>A0A1M5KBC0_9BRAD</name>
<evidence type="ECO:0000256" key="4">
    <source>
        <dbReference type="ARBA" id="ARBA00022692"/>
    </source>
</evidence>
<feature type="transmembrane region" description="Helical" evidence="7">
    <location>
        <begin position="261"/>
        <end position="278"/>
    </location>
</feature>
<dbReference type="Proteomes" id="UP000189796">
    <property type="component" value="Chromosome I"/>
</dbReference>
<dbReference type="GO" id="GO:0022857">
    <property type="term" value="F:transmembrane transporter activity"/>
    <property type="evidence" value="ECO:0007669"/>
    <property type="project" value="InterPro"/>
</dbReference>
<feature type="transmembrane region" description="Helical" evidence="7">
    <location>
        <begin position="67"/>
        <end position="86"/>
    </location>
</feature>
<dbReference type="Pfam" id="PF00083">
    <property type="entry name" value="Sugar_tr"/>
    <property type="match status" value="1"/>
</dbReference>
<evidence type="ECO:0000256" key="1">
    <source>
        <dbReference type="ARBA" id="ARBA00004651"/>
    </source>
</evidence>
<sequence>MKNDQIALLGEDVSGAGKEYLATSPGMTPVEKRVIAASSMGTIFELYDFFLVGALSTELAKHFFSGINPSAGFILALLGFAAGFVMRPFGGMVFGRFGDLVGRKRTFLATILIMGAATFTIGLLPGFASIGLASPILFVIMRMLQGLAIGGEFGGAFIYVAEHGSKRDRGFRVSWVVSTGAGGLLLSLLVVLPLQHLLGESTFSDWGWRLPFLFSIVILLISLWVRLKLDESPEFLRIKAEGGMSKAPIAETLGQWKNLKLILIAVFGVMMGAAIIFYNGQLYTMFFLTKALKVDASTTNILIISATVLTAPLYLASGKLADLVGRKKVLIAGCLLGALFTMPLFKALTHYANPSLEKAELEAPIVVSADWEECAFQFDPTGTAKFTSSCDTVTSSLAKAGLNYHSMPLPRGQVARIQIGEDVVEGYRASDTDAATKAAKFSALLAATASKHGYGTGTANKDEINIPMVLLILMALLSFGALVFTASVTMLVEMFPTRIRYTAISIPYHLASAIFGGFLPATAFAIMAATGNIYSGLWYPVAAAVVSMLVLVLFAKETKDAT</sequence>
<keyword evidence="5 7" id="KW-1133">Transmembrane helix</keyword>
<keyword evidence="6 7" id="KW-0472">Membrane</keyword>
<dbReference type="PROSITE" id="PS50850">
    <property type="entry name" value="MFS"/>
    <property type="match status" value="1"/>
</dbReference>
<keyword evidence="4 7" id="KW-0812">Transmembrane</keyword>
<evidence type="ECO:0000256" key="6">
    <source>
        <dbReference type="ARBA" id="ARBA00023136"/>
    </source>
</evidence>
<feature type="domain" description="Major facilitator superfamily (MFS) profile" evidence="8">
    <location>
        <begin position="34"/>
        <end position="559"/>
    </location>
</feature>
<dbReference type="AlphaFoldDB" id="A0A1M5KBC0"/>
<feature type="transmembrane region" description="Helical" evidence="7">
    <location>
        <begin position="329"/>
        <end position="348"/>
    </location>
</feature>
<feature type="transmembrane region" description="Helical" evidence="7">
    <location>
        <begin position="513"/>
        <end position="531"/>
    </location>
</feature>
<reference evidence="9 10" key="1">
    <citation type="submission" date="2016-11" db="EMBL/GenBank/DDBJ databases">
        <authorList>
            <person name="Jaros S."/>
            <person name="Januszkiewicz K."/>
            <person name="Wedrychowicz H."/>
        </authorList>
    </citation>
    <scope>NUCLEOTIDE SEQUENCE [LARGE SCALE GENOMIC DNA]</scope>
    <source>
        <strain evidence="9 10">GAS138</strain>
    </source>
</reference>
<evidence type="ECO:0000313" key="9">
    <source>
        <dbReference type="EMBL" id="SHG50027.1"/>
    </source>
</evidence>
<feature type="transmembrane region" description="Helical" evidence="7">
    <location>
        <begin position="206"/>
        <end position="227"/>
    </location>
</feature>
<accession>A0A1M5KBC0</accession>
<comment type="subcellular location">
    <subcellularLocation>
        <location evidence="1">Cell membrane</location>
        <topology evidence="1">Multi-pass membrane protein</topology>
    </subcellularLocation>
</comment>
<evidence type="ECO:0000256" key="2">
    <source>
        <dbReference type="ARBA" id="ARBA00022448"/>
    </source>
</evidence>
<dbReference type="Gene3D" id="1.20.1250.20">
    <property type="entry name" value="MFS general substrate transporter like domains"/>
    <property type="match status" value="2"/>
</dbReference>
<organism evidence="9 10">
    <name type="scientific">Bradyrhizobium erythrophlei</name>
    <dbReference type="NCBI Taxonomy" id="1437360"/>
    <lineage>
        <taxon>Bacteria</taxon>
        <taxon>Pseudomonadati</taxon>
        <taxon>Pseudomonadota</taxon>
        <taxon>Alphaproteobacteria</taxon>
        <taxon>Hyphomicrobiales</taxon>
        <taxon>Nitrobacteraceae</taxon>
        <taxon>Bradyrhizobium</taxon>
    </lineage>
</organism>
<dbReference type="InterPro" id="IPR020846">
    <property type="entry name" value="MFS_dom"/>
</dbReference>
<proteinExistence type="predicted"/>
<feature type="transmembrane region" description="Helical" evidence="7">
    <location>
        <begin position="468"/>
        <end position="492"/>
    </location>
</feature>
<evidence type="ECO:0000256" key="3">
    <source>
        <dbReference type="ARBA" id="ARBA00022475"/>
    </source>
</evidence>
<dbReference type="RefSeq" id="WP_338065097.1">
    <property type="nucleotide sequence ID" value="NZ_LT670817.1"/>
</dbReference>
<dbReference type="InterPro" id="IPR036259">
    <property type="entry name" value="MFS_trans_sf"/>
</dbReference>
<feature type="transmembrane region" description="Helical" evidence="7">
    <location>
        <begin position="107"/>
        <end position="130"/>
    </location>
</feature>